<sequence length="939" mass="104494">MESEKKRRKYSTSSNDSDTTDSQVTSWSRSSKNTGTSSTWVRHQHKKPSEVFRTDFITAMKLPDSAQLGPDDFYVLSDPWRQEWEKGVQVPASLEAIPEPVVRLLPESTCSLSNNMQERESGTQPPPTQRYSCYDLDDLDVAWLELVNHEFRQMALPELDELTMECVLVELESVCEEKMRQAIETEEGLGIEYDEDVVCDVCRSPEGEDGNEMVFCDKCNVCVHQACYGILKVPQGNWLCRTCALGVQPKCLLCPKRGGALKPTRSGTKWVHVSCALWIPEVSIGCPEKMEPITKVSHIPASRWALSCSLCREHTGTCIQCSMPSCIVAFHVTCAFDHGLEMRTILAENDEVRFKSFCLEHSCTASNSSATINSNPSLTSVSNGNHNTTSTTNGAHSAARPDWATTGVSSDLRLEQQHQPNSSSDPEQRSVLYPVSVSASERAERDQLEREKVSQRKQKLQELEDEFYRLVDPREVAENLALPISQVDFLYQFWKMKRKANFNRPLVTLKRDEVDNLAQQEQDVLYRRLKLFTHLRQDLERVRNLCYMVTRREKMKHTLCDLQEKIFHLQIQLLEEDIAGEKTQKGEKRKQNGVKEKGKERRKSSPEKKKERLKSENGSLLKELGLSKSFPLDNSLFDSWLAQSVQITADDMLSQWALGAQHRDKSGSLLSDQLLQGEESLLNLMMENSMQSTWKTPQLGRKPRGSNKPRARGQPQSTTPTQTPHTLLSAAAASAACSPSTAKSLWASVAEEKPSHVGRKGERFRGSSKALHHLHHHQTRSSDLHRDPPPQPPISKMDSCHISEDSGRWDSIHTGNGVTSGGGSGFTASSSPPLASSPGVMVPDTGAILRGGAPRLRLSRQGKSRGRGFTGGGGIAGLGSVDLPLAGKDTSLLDTAETDGYFSDGEQSDTDTRSGGRKLRLPQLHSGNEDLLRRSVLAS</sequence>
<dbReference type="Pfam" id="PF13832">
    <property type="entry name" value="zf-HC5HC2H_2"/>
    <property type="match status" value="1"/>
</dbReference>
<feature type="domain" description="PHD-type" evidence="8">
    <location>
        <begin position="196"/>
        <end position="246"/>
    </location>
</feature>
<dbReference type="OrthoDB" id="20839at2759"/>
<feature type="compositionally biased region" description="Basic residues" evidence="7">
    <location>
        <begin position="857"/>
        <end position="866"/>
    </location>
</feature>
<dbReference type="GO" id="GO:0006357">
    <property type="term" value="P:regulation of transcription by RNA polymerase II"/>
    <property type="evidence" value="ECO:0007669"/>
    <property type="project" value="TreeGrafter"/>
</dbReference>
<dbReference type="InterPro" id="IPR039549">
    <property type="entry name" value="JADE2_ePHD"/>
</dbReference>
<feature type="region of interest" description="Disordered" evidence="7">
    <location>
        <begin position="582"/>
        <end position="616"/>
    </location>
</feature>
<dbReference type="PROSITE" id="PS01359">
    <property type="entry name" value="ZF_PHD_1"/>
    <property type="match status" value="1"/>
</dbReference>
<dbReference type="PANTHER" id="PTHR13793">
    <property type="entry name" value="PHD FINGER PROTEINS"/>
    <property type="match status" value="1"/>
</dbReference>
<gene>
    <name evidence="10" type="ORF">D5F01_LYC13673</name>
</gene>
<keyword evidence="4" id="KW-0862">Zinc</keyword>
<dbReference type="InterPro" id="IPR013083">
    <property type="entry name" value="Znf_RING/FYVE/PHD"/>
</dbReference>
<feature type="region of interest" description="Disordered" evidence="7">
    <location>
        <begin position="374"/>
        <end position="402"/>
    </location>
</feature>
<feature type="compositionally biased region" description="Basic and acidic residues" evidence="7">
    <location>
        <begin position="582"/>
        <end position="615"/>
    </location>
</feature>
<evidence type="ECO:0000256" key="6">
    <source>
        <dbReference type="PROSITE-ProRule" id="PRU00146"/>
    </source>
</evidence>
<feature type="compositionally biased region" description="Gly residues" evidence="7">
    <location>
        <begin position="868"/>
        <end position="877"/>
    </location>
</feature>
<feature type="compositionally biased region" description="Basic residues" evidence="7">
    <location>
        <begin position="701"/>
        <end position="711"/>
    </location>
</feature>
<dbReference type="Pfam" id="PF13831">
    <property type="entry name" value="PHD_2"/>
    <property type="match status" value="1"/>
</dbReference>
<keyword evidence="1" id="KW-0479">Metal-binding</keyword>
<dbReference type="Proteomes" id="UP000424527">
    <property type="component" value="Unassembled WGS sequence"/>
</dbReference>
<feature type="region of interest" description="Disordered" evidence="7">
    <location>
        <begin position="818"/>
        <end position="838"/>
    </location>
</feature>
<evidence type="ECO:0000256" key="3">
    <source>
        <dbReference type="ARBA" id="ARBA00022771"/>
    </source>
</evidence>
<evidence type="ECO:0000313" key="10">
    <source>
        <dbReference type="EMBL" id="KAE8287623.1"/>
    </source>
</evidence>
<evidence type="ECO:0000256" key="5">
    <source>
        <dbReference type="ARBA" id="ARBA00038371"/>
    </source>
</evidence>
<feature type="domain" description="PHD-type" evidence="9">
    <location>
        <begin position="248"/>
        <end position="362"/>
    </location>
</feature>
<dbReference type="AlphaFoldDB" id="A0A6G0I8I3"/>
<dbReference type="InterPro" id="IPR019786">
    <property type="entry name" value="Zinc_finger_PHD-type_CS"/>
</dbReference>
<keyword evidence="11" id="KW-1185">Reference proteome</keyword>
<dbReference type="InterPro" id="IPR001965">
    <property type="entry name" value="Znf_PHD"/>
</dbReference>
<dbReference type="InterPro" id="IPR011011">
    <property type="entry name" value="Znf_FYVE_PHD"/>
</dbReference>
<evidence type="ECO:0000259" key="8">
    <source>
        <dbReference type="PROSITE" id="PS50016"/>
    </source>
</evidence>
<feature type="region of interest" description="Disordered" evidence="7">
    <location>
        <begin position="896"/>
        <end position="926"/>
    </location>
</feature>
<dbReference type="CDD" id="cd15680">
    <property type="entry name" value="PHD_JADE2"/>
    <property type="match status" value="1"/>
</dbReference>
<evidence type="ECO:0000256" key="7">
    <source>
        <dbReference type="SAM" id="MobiDB-lite"/>
    </source>
</evidence>
<evidence type="ECO:0000256" key="2">
    <source>
        <dbReference type="ARBA" id="ARBA00022737"/>
    </source>
</evidence>
<dbReference type="PROSITE" id="PS50016">
    <property type="entry name" value="ZF_PHD_2"/>
    <property type="match status" value="1"/>
</dbReference>
<feature type="compositionally biased region" description="Low complexity" evidence="7">
    <location>
        <begin position="11"/>
        <end position="28"/>
    </location>
</feature>
<feature type="compositionally biased region" description="Basic residues" evidence="7">
    <location>
        <begin position="1"/>
        <end position="10"/>
    </location>
</feature>
<keyword evidence="3 6" id="KW-0863">Zinc-finger</keyword>
<accession>A0A6G0I8I3</accession>
<dbReference type="SMART" id="SM00249">
    <property type="entry name" value="PHD"/>
    <property type="match status" value="2"/>
</dbReference>
<feature type="region of interest" description="Disordered" evidence="7">
    <location>
        <begin position="768"/>
        <end position="794"/>
    </location>
</feature>
<feature type="compositionally biased region" description="Basic residues" evidence="7">
    <location>
        <begin position="770"/>
        <end position="779"/>
    </location>
</feature>
<dbReference type="GO" id="GO:0008270">
    <property type="term" value="F:zinc ion binding"/>
    <property type="evidence" value="ECO:0007669"/>
    <property type="project" value="UniProtKB-KW"/>
</dbReference>
<dbReference type="FunFam" id="3.30.40.10:FF:000004">
    <property type="entry name" value="Jade family PHD finger 2"/>
    <property type="match status" value="1"/>
</dbReference>
<proteinExistence type="inferred from homology"/>
<dbReference type="PANTHER" id="PTHR13793:SF84">
    <property type="entry name" value="E3 UBIQUITIN-PROTEIN LIGASE JADE-2"/>
    <property type="match status" value="1"/>
</dbReference>
<dbReference type="PROSITE" id="PS51805">
    <property type="entry name" value="EPHD"/>
    <property type="match status" value="1"/>
</dbReference>
<evidence type="ECO:0000259" key="9">
    <source>
        <dbReference type="PROSITE" id="PS51805"/>
    </source>
</evidence>
<dbReference type="CDD" id="cd15705">
    <property type="entry name" value="ePHD_JADE2"/>
    <property type="match status" value="1"/>
</dbReference>
<feature type="region of interest" description="Disordered" evidence="7">
    <location>
        <begin position="853"/>
        <end position="877"/>
    </location>
</feature>
<feature type="compositionally biased region" description="Polar residues" evidence="7">
    <location>
        <begin position="29"/>
        <end position="41"/>
    </location>
</feature>
<evidence type="ECO:0000256" key="4">
    <source>
        <dbReference type="ARBA" id="ARBA00022833"/>
    </source>
</evidence>
<dbReference type="Gene3D" id="3.30.40.10">
    <property type="entry name" value="Zinc/RING finger domain, C3HC4 (zinc finger)"/>
    <property type="match status" value="2"/>
</dbReference>
<name>A0A6G0I8I3_LARCR</name>
<comment type="caution">
    <text evidence="10">The sequence shown here is derived from an EMBL/GenBank/DDBJ whole genome shotgun (WGS) entry which is preliminary data.</text>
</comment>
<feature type="compositionally biased region" description="Low complexity" evidence="7">
    <location>
        <begin position="374"/>
        <end position="398"/>
    </location>
</feature>
<keyword evidence="2" id="KW-0677">Repeat</keyword>
<feature type="region of interest" description="Disordered" evidence="7">
    <location>
        <begin position="1"/>
        <end position="45"/>
    </location>
</feature>
<feature type="region of interest" description="Disordered" evidence="7">
    <location>
        <begin position="691"/>
        <end position="723"/>
    </location>
</feature>
<dbReference type="SUPFAM" id="SSF57903">
    <property type="entry name" value="FYVE/PHD zinc finger"/>
    <property type="match status" value="1"/>
</dbReference>
<reference evidence="10 11" key="1">
    <citation type="submission" date="2019-07" db="EMBL/GenBank/DDBJ databases">
        <title>Chromosome genome assembly for large yellow croaker.</title>
        <authorList>
            <person name="Xiao S."/>
        </authorList>
    </citation>
    <scope>NUCLEOTIDE SEQUENCE [LARGE SCALE GENOMIC DNA]</scope>
    <source>
        <strain evidence="10">JMULYC20181020</strain>
        <tissue evidence="10">Muscle</tissue>
    </source>
</reference>
<dbReference type="InterPro" id="IPR050701">
    <property type="entry name" value="Histone_Mod_Regulator"/>
</dbReference>
<comment type="similarity">
    <text evidence="5">Belongs to the JADE family.</text>
</comment>
<dbReference type="FunFam" id="3.30.40.10:FF:000030">
    <property type="entry name" value="Protein Jade-1 isoform 1"/>
    <property type="match status" value="1"/>
</dbReference>
<dbReference type="InterPro" id="IPR019787">
    <property type="entry name" value="Znf_PHD-finger"/>
</dbReference>
<feature type="compositionally biased region" description="Low complexity" evidence="7">
    <location>
        <begin position="826"/>
        <end position="838"/>
    </location>
</feature>
<organism evidence="10 11">
    <name type="scientific">Larimichthys crocea</name>
    <name type="common">Large yellow croaker</name>
    <name type="synonym">Pseudosciaena crocea</name>
    <dbReference type="NCBI Taxonomy" id="215358"/>
    <lineage>
        <taxon>Eukaryota</taxon>
        <taxon>Metazoa</taxon>
        <taxon>Chordata</taxon>
        <taxon>Craniata</taxon>
        <taxon>Vertebrata</taxon>
        <taxon>Euteleostomi</taxon>
        <taxon>Actinopterygii</taxon>
        <taxon>Neopterygii</taxon>
        <taxon>Teleostei</taxon>
        <taxon>Neoteleostei</taxon>
        <taxon>Acanthomorphata</taxon>
        <taxon>Eupercaria</taxon>
        <taxon>Sciaenidae</taxon>
        <taxon>Larimichthys</taxon>
    </lineage>
</organism>
<evidence type="ECO:0000256" key="1">
    <source>
        <dbReference type="ARBA" id="ARBA00022723"/>
    </source>
</evidence>
<protein>
    <submittedName>
        <fullName evidence="10">E3 ubiquitin-protein ligase Jade-2</fullName>
    </submittedName>
</protein>
<dbReference type="EMBL" id="REGW02000013">
    <property type="protein sequence ID" value="KAE8287623.1"/>
    <property type="molecule type" value="Genomic_DNA"/>
</dbReference>
<dbReference type="GO" id="GO:0000123">
    <property type="term" value="C:histone acetyltransferase complex"/>
    <property type="evidence" value="ECO:0007669"/>
    <property type="project" value="TreeGrafter"/>
</dbReference>
<feature type="compositionally biased region" description="Low complexity" evidence="7">
    <location>
        <begin position="714"/>
        <end position="723"/>
    </location>
</feature>
<evidence type="ECO:0000313" key="11">
    <source>
        <dbReference type="Proteomes" id="UP000424527"/>
    </source>
</evidence>
<dbReference type="KEGG" id="lco:104924419"/>
<dbReference type="InterPro" id="IPR039548">
    <property type="entry name" value="JADE2_PHD"/>
</dbReference>
<dbReference type="InterPro" id="IPR034732">
    <property type="entry name" value="EPHD"/>
</dbReference>